<dbReference type="PRINTS" id="PR00039">
    <property type="entry name" value="HTHLYSR"/>
</dbReference>
<evidence type="ECO:0000256" key="1">
    <source>
        <dbReference type="ARBA" id="ARBA00009437"/>
    </source>
</evidence>
<dbReference type="InterPro" id="IPR036388">
    <property type="entry name" value="WH-like_DNA-bd_sf"/>
</dbReference>
<dbReference type="InterPro" id="IPR036390">
    <property type="entry name" value="WH_DNA-bd_sf"/>
</dbReference>
<keyword evidence="3 6" id="KW-0238">DNA-binding</keyword>
<accession>A0A1I6SVT9</accession>
<evidence type="ECO:0000256" key="4">
    <source>
        <dbReference type="ARBA" id="ARBA00023163"/>
    </source>
</evidence>
<dbReference type="Gene3D" id="3.40.190.10">
    <property type="entry name" value="Periplasmic binding protein-like II"/>
    <property type="match status" value="2"/>
</dbReference>
<dbReference type="Proteomes" id="UP000198852">
    <property type="component" value="Unassembled WGS sequence"/>
</dbReference>
<dbReference type="PANTHER" id="PTHR30346:SF0">
    <property type="entry name" value="HCA OPERON TRANSCRIPTIONAL ACTIVATOR HCAR"/>
    <property type="match status" value="1"/>
</dbReference>
<dbReference type="InterPro" id="IPR000847">
    <property type="entry name" value="LysR_HTH_N"/>
</dbReference>
<dbReference type="EMBL" id="FOZX01000005">
    <property type="protein sequence ID" value="SFS81095.1"/>
    <property type="molecule type" value="Genomic_DNA"/>
</dbReference>
<dbReference type="GO" id="GO:0003700">
    <property type="term" value="F:DNA-binding transcription factor activity"/>
    <property type="evidence" value="ECO:0007669"/>
    <property type="project" value="InterPro"/>
</dbReference>
<protein>
    <submittedName>
        <fullName evidence="6">DNA-binding transcriptional regulator, LysR family</fullName>
    </submittedName>
</protein>
<keyword evidence="7" id="KW-1185">Reference proteome</keyword>
<evidence type="ECO:0000313" key="7">
    <source>
        <dbReference type="Proteomes" id="UP000198852"/>
    </source>
</evidence>
<keyword evidence="2" id="KW-0805">Transcription regulation</keyword>
<sequence>MELRQLRCLVAIVEAGSFTDAAVELGLSQAQVSRTLAGLENALGVRLLRRTSRRIAPTAAGTRVLARARRVLAETDELVREATSGEATSGEAGVRVGHAWSALGRHTVDFQRRWARTFPEVRLQLVRTNSATAGLAEGACDVAVVRSEPDRKRFSDVVVGLERRYCAMATDDAWARRRFVRLHDLAERTVLLDRRAGSTTPQLWPPEHRPAFEHTSDVDDWLTAVSSGRVVGITSEATLTQYRRSGVVFRRVRDAPPIPVRVLWWRDERHPHTGKVVDLLTELYRG</sequence>
<dbReference type="InterPro" id="IPR005119">
    <property type="entry name" value="LysR_subst-bd"/>
</dbReference>
<dbReference type="PANTHER" id="PTHR30346">
    <property type="entry name" value="TRANSCRIPTIONAL DUAL REGULATOR HCAR-RELATED"/>
    <property type="match status" value="1"/>
</dbReference>
<evidence type="ECO:0000256" key="2">
    <source>
        <dbReference type="ARBA" id="ARBA00023015"/>
    </source>
</evidence>
<dbReference type="GO" id="GO:0003677">
    <property type="term" value="F:DNA binding"/>
    <property type="evidence" value="ECO:0007669"/>
    <property type="project" value="UniProtKB-KW"/>
</dbReference>
<dbReference type="Gene3D" id="1.10.10.10">
    <property type="entry name" value="Winged helix-like DNA-binding domain superfamily/Winged helix DNA-binding domain"/>
    <property type="match status" value="1"/>
</dbReference>
<evidence type="ECO:0000259" key="5">
    <source>
        <dbReference type="PROSITE" id="PS50931"/>
    </source>
</evidence>
<evidence type="ECO:0000256" key="3">
    <source>
        <dbReference type="ARBA" id="ARBA00023125"/>
    </source>
</evidence>
<dbReference type="PROSITE" id="PS50931">
    <property type="entry name" value="HTH_LYSR"/>
    <property type="match status" value="1"/>
</dbReference>
<dbReference type="SUPFAM" id="SSF53850">
    <property type="entry name" value="Periplasmic binding protein-like II"/>
    <property type="match status" value="1"/>
</dbReference>
<dbReference type="STRING" id="95161.SAMN05660874_03479"/>
<reference evidence="7" key="1">
    <citation type="submission" date="2016-10" db="EMBL/GenBank/DDBJ databases">
        <authorList>
            <person name="Varghese N."/>
            <person name="Submissions S."/>
        </authorList>
    </citation>
    <scope>NUCLEOTIDE SEQUENCE [LARGE SCALE GENOMIC DNA]</scope>
    <source>
        <strain evidence="7">DSM 44771</strain>
    </source>
</reference>
<dbReference type="GO" id="GO:0032993">
    <property type="term" value="C:protein-DNA complex"/>
    <property type="evidence" value="ECO:0007669"/>
    <property type="project" value="TreeGrafter"/>
</dbReference>
<dbReference type="AlphaFoldDB" id="A0A1I6SVT9"/>
<dbReference type="Pfam" id="PF03466">
    <property type="entry name" value="LysR_substrate"/>
    <property type="match status" value="1"/>
</dbReference>
<name>A0A1I6SVT9_9PSEU</name>
<evidence type="ECO:0000313" key="6">
    <source>
        <dbReference type="EMBL" id="SFS81095.1"/>
    </source>
</evidence>
<comment type="similarity">
    <text evidence="1">Belongs to the LysR transcriptional regulatory family.</text>
</comment>
<feature type="domain" description="HTH lysR-type" evidence="5">
    <location>
        <begin position="1"/>
        <end position="58"/>
    </location>
</feature>
<keyword evidence="4" id="KW-0804">Transcription</keyword>
<dbReference type="SUPFAM" id="SSF46785">
    <property type="entry name" value="Winged helix' DNA-binding domain"/>
    <property type="match status" value="1"/>
</dbReference>
<dbReference type="Pfam" id="PF00126">
    <property type="entry name" value="HTH_1"/>
    <property type="match status" value="1"/>
</dbReference>
<gene>
    <name evidence="6" type="ORF">SAMN05660874_03479</name>
</gene>
<proteinExistence type="inferred from homology"/>
<dbReference type="FunFam" id="1.10.10.10:FF:000001">
    <property type="entry name" value="LysR family transcriptional regulator"/>
    <property type="match status" value="1"/>
</dbReference>
<organism evidence="6 7">
    <name type="scientific">Saccharopolyspora flava</name>
    <dbReference type="NCBI Taxonomy" id="95161"/>
    <lineage>
        <taxon>Bacteria</taxon>
        <taxon>Bacillati</taxon>
        <taxon>Actinomycetota</taxon>
        <taxon>Actinomycetes</taxon>
        <taxon>Pseudonocardiales</taxon>
        <taxon>Pseudonocardiaceae</taxon>
        <taxon>Saccharopolyspora</taxon>
    </lineage>
</organism>